<dbReference type="EMBL" id="JACXVP010000002">
    <property type="protein sequence ID" value="KAG5619656.1"/>
    <property type="molecule type" value="Genomic_DNA"/>
</dbReference>
<accession>A0A9J6A5K6</accession>
<dbReference type="AlphaFoldDB" id="A0A9J6A5K6"/>
<evidence type="ECO:0000313" key="1">
    <source>
        <dbReference type="EMBL" id="KAG5619656.1"/>
    </source>
</evidence>
<organism evidence="1 2">
    <name type="scientific">Solanum commersonii</name>
    <name type="common">Commerson's wild potato</name>
    <name type="synonym">Commerson's nightshade</name>
    <dbReference type="NCBI Taxonomy" id="4109"/>
    <lineage>
        <taxon>Eukaryota</taxon>
        <taxon>Viridiplantae</taxon>
        <taxon>Streptophyta</taxon>
        <taxon>Embryophyta</taxon>
        <taxon>Tracheophyta</taxon>
        <taxon>Spermatophyta</taxon>
        <taxon>Magnoliopsida</taxon>
        <taxon>eudicotyledons</taxon>
        <taxon>Gunneridae</taxon>
        <taxon>Pentapetalae</taxon>
        <taxon>asterids</taxon>
        <taxon>lamiids</taxon>
        <taxon>Solanales</taxon>
        <taxon>Solanaceae</taxon>
        <taxon>Solanoideae</taxon>
        <taxon>Solaneae</taxon>
        <taxon>Solanum</taxon>
    </lineage>
</organism>
<proteinExistence type="predicted"/>
<name>A0A9J6A5K6_SOLCO</name>
<comment type="caution">
    <text evidence="1">The sequence shown here is derived from an EMBL/GenBank/DDBJ whole genome shotgun (WGS) entry which is preliminary data.</text>
</comment>
<reference evidence="1 2" key="1">
    <citation type="submission" date="2020-09" db="EMBL/GenBank/DDBJ databases">
        <title>De no assembly of potato wild relative species, Solanum commersonii.</title>
        <authorList>
            <person name="Cho K."/>
        </authorList>
    </citation>
    <scope>NUCLEOTIDE SEQUENCE [LARGE SCALE GENOMIC DNA]</scope>
    <source>
        <strain evidence="1">LZ3.2</strain>
        <tissue evidence="1">Leaf</tissue>
    </source>
</reference>
<dbReference type="Proteomes" id="UP000824120">
    <property type="component" value="Chromosome 2"/>
</dbReference>
<protein>
    <submittedName>
        <fullName evidence="1">Uncharacterized protein</fullName>
    </submittedName>
</protein>
<gene>
    <name evidence="1" type="ORF">H5410_004874</name>
</gene>
<evidence type="ECO:0000313" key="2">
    <source>
        <dbReference type="Proteomes" id="UP000824120"/>
    </source>
</evidence>
<keyword evidence="2" id="KW-1185">Reference proteome</keyword>
<sequence length="70" mass="7604">MVAAYKAGHRTGLYRYRSGTIPVCSGPVVFGTERDTVSRYTGGTVSLFDTGVPVPVYPGLFRFRSGPVQF</sequence>